<evidence type="ECO:0000313" key="1">
    <source>
        <dbReference type="EMBL" id="TDL21018.1"/>
    </source>
</evidence>
<protein>
    <recommendedName>
        <fullName evidence="3">F-box domain-containing protein</fullName>
    </recommendedName>
</protein>
<organism evidence="1 2">
    <name type="scientific">Rickenella mellea</name>
    <dbReference type="NCBI Taxonomy" id="50990"/>
    <lineage>
        <taxon>Eukaryota</taxon>
        <taxon>Fungi</taxon>
        <taxon>Dikarya</taxon>
        <taxon>Basidiomycota</taxon>
        <taxon>Agaricomycotina</taxon>
        <taxon>Agaricomycetes</taxon>
        <taxon>Hymenochaetales</taxon>
        <taxon>Rickenellaceae</taxon>
        <taxon>Rickenella</taxon>
    </lineage>
</organism>
<dbReference type="AlphaFoldDB" id="A0A4Y7Q1A9"/>
<dbReference type="Proteomes" id="UP000294933">
    <property type="component" value="Unassembled WGS sequence"/>
</dbReference>
<dbReference type="EMBL" id="ML170183">
    <property type="protein sequence ID" value="TDL21018.1"/>
    <property type="molecule type" value="Genomic_DNA"/>
</dbReference>
<dbReference type="SUPFAM" id="SSF52047">
    <property type="entry name" value="RNI-like"/>
    <property type="match status" value="1"/>
</dbReference>
<evidence type="ECO:0000313" key="2">
    <source>
        <dbReference type="Proteomes" id="UP000294933"/>
    </source>
</evidence>
<sequence length="337" mass="38126">MLSQNTVRDGAVFDVSLTMKSGMRRSKDCEYSHLHLPKLSTFMYNNRMIVHPQPSDSFYTSWLMPSLMRYSGVRTPPPHGISRTSKAMDLAFYASGDFSVEGLRFALHEATELESLVIKFRDSSPTLAASGHRPVVTDLCLSKLRYFSLGFTGMEFHVAETFHDVFRSFTAPIATTLMLHNSCYGPVDETLLAIILDDQAFPSVNKFEFSTRGGRAFKVDTLPIVFARMPSLQHISVCAESYGCEVRRLFDKHQTFPQLLSLRLDHCDDLSDAAMREVLTALRCGSFWAEFQSLKLNHCAGLSKRYLERLKQSMGDKLEYSLAHRSRFRSPNGSDIT</sequence>
<dbReference type="InterPro" id="IPR032675">
    <property type="entry name" value="LRR_dom_sf"/>
</dbReference>
<name>A0A4Y7Q1A9_9AGAM</name>
<dbReference type="Gene3D" id="3.80.10.10">
    <property type="entry name" value="Ribonuclease Inhibitor"/>
    <property type="match status" value="1"/>
</dbReference>
<gene>
    <name evidence="1" type="ORF">BD410DRAFT_313705</name>
</gene>
<dbReference type="VEuPathDB" id="FungiDB:BD410DRAFT_313705"/>
<evidence type="ECO:0008006" key="3">
    <source>
        <dbReference type="Google" id="ProtNLM"/>
    </source>
</evidence>
<accession>A0A4Y7Q1A9</accession>
<reference evidence="1 2" key="1">
    <citation type="submission" date="2018-06" db="EMBL/GenBank/DDBJ databases">
        <title>A transcriptomic atlas of mushroom development highlights an independent origin of complex multicellularity.</title>
        <authorList>
            <consortium name="DOE Joint Genome Institute"/>
            <person name="Krizsan K."/>
            <person name="Almasi E."/>
            <person name="Merenyi Z."/>
            <person name="Sahu N."/>
            <person name="Viragh M."/>
            <person name="Koszo T."/>
            <person name="Mondo S."/>
            <person name="Kiss B."/>
            <person name="Balint B."/>
            <person name="Kues U."/>
            <person name="Barry K."/>
            <person name="Hegedus J.C."/>
            <person name="Henrissat B."/>
            <person name="Johnson J."/>
            <person name="Lipzen A."/>
            <person name="Ohm R."/>
            <person name="Nagy I."/>
            <person name="Pangilinan J."/>
            <person name="Yan J."/>
            <person name="Xiong Y."/>
            <person name="Grigoriev I.V."/>
            <person name="Hibbett D.S."/>
            <person name="Nagy L.G."/>
        </authorList>
    </citation>
    <scope>NUCLEOTIDE SEQUENCE [LARGE SCALE GENOMIC DNA]</scope>
    <source>
        <strain evidence="1 2">SZMC22713</strain>
    </source>
</reference>
<proteinExistence type="predicted"/>
<keyword evidence="2" id="KW-1185">Reference proteome</keyword>